<dbReference type="PROSITE" id="PS50935">
    <property type="entry name" value="SSB"/>
    <property type="match status" value="1"/>
</dbReference>
<sequence length="107" mass="11691">MRTINRLTILGHVGAVKIFGKVTKVSIATNRVWTDASGTMQERCDWVPVTILDEGQAKWVGDTVKKGDSVYVEARVGEASYGKGDDRKFTVDIIATTFNLMAARDAA</sequence>
<dbReference type="Pfam" id="PF00436">
    <property type="entry name" value="SSB"/>
    <property type="match status" value="1"/>
</dbReference>
<dbReference type="InterPro" id="IPR000424">
    <property type="entry name" value="Primosome_PriB/ssb"/>
</dbReference>
<dbReference type="GO" id="GO:0003697">
    <property type="term" value="F:single-stranded DNA binding"/>
    <property type="evidence" value="ECO:0007669"/>
    <property type="project" value="InterPro"/>
</dbReference>
<evidence type="ECO:0000256" key="1">
    <source>
        <dbReference type="ARBA" id="ARBA00023125"/>
    </source>
</evidence>
<accession>A0A0F9TFW9</accession>
<keyword evidence="1" id="KW-0238">DNA-binding</keyword>
<protein>
    <recommendedName>
        <fullName evidence="3">Single-stranded DNA-binding protein</fullName>
    </recommendedName>
</protein>
<evidence type="ECO:0008006" key="3">
    <source>
        <dbReference type="Google" id="ProtNLM"/>
    </source>
</evidence>
<dbReference type="AlphaFoldDB" id="A0A0F9TFW9"/>
<comment type="caution">
    <text evidence="2">The sequence shown here is derived from an EMBL/GenBank/DDBJ whole genome shotgun (WGS) entry which is preliminary data.</text>
</comment>
<dbReference type="InterPro" id="IPR012340">
    <property type="entry name" value="NA-bd_OB-fold"/>
</dbReference>
<dbReference type="SUPFAM" id="SSF50249">
    <property type="entry name" value="Nucleic acid-binding proteins"/>
    <property type="match status" value="1"/>
</dbReference>
<dbReference type="Gene3D" id="2.40.50.140">
    <property type="entry name" value="Nucleic acid-binding proteins"/>
    <property type="match status" value="1"/>
</dbReference>
<reference evidence="2" key="1">
    <citation type="journal article" date="2015" name="Nature">
        <title>Complex archaea that bridge the gap between prokaryotes and eukaryotes.</title>
        <authorList>
            <person name="Spang A."/>
            <person name="Saw J.H."/>
            <person name="Jorgensen S.L."/>
            <person name="Zaremba-Niedzwiedzka K."/>
            <person name="Martijn J."/>
            <person name="Lind A.E."/>
            <person name="van Eijk R."/>
            <person name="Schleper C."/>
            <person name="Guy L."/>
            <person name="Ettema T.J."/>
        </authorList>
    </citation>
    <scope>NUCLEOTIDE SEQUENCE</scope>
</reference>
<organism evidence="2">
    <name type="scientific">marine sediment metagenome</name>
    <dbReference type="NCBI Taxonomy" id="412755"/>
    <lineage>
        <taxon>unclassified sequences</taxon>
        <taxon>metagenomes</taxon>
        <taxon>ecological metagenomes</taxon>
    </lineage>
</organism>
<proteinExistence type="predicted"/>
<gene>
    <name evidence="2" type="ORF">LCGC14_0352900</name>
</gene>
<evidence type="ECO:0000313" key="2">
    <source>
        <dbReference type="EMBL" id="KKN78189.1"/>
    </source>
</evidence>
<dbReference type="EMBL" id="LAZR01000267">
    <property type="protein sequence ID" value="KKN78189.1"/>
    <property type="molecule type" value="Genomic_DNA"/>
</dbReference>
<name>A0A0F9TFW9_9ZZZZ</name>